<evidence type="ECO:0000256" key="9">
    <source>
        <dbReference type="ARBA" id="ARBA00023180"/>
    </source>
</evidence>
<dbReference type="GO" id="GO:0050650">
    <property type="term" value="P:chondroitin sulfate proteoglycan biosynthetic process"/>
    <property type="evidence" value="ECO:0007669"/>
    <property type="project" value="TreeGrafter"/>
</dbReference>
<evidence type="ECO:0000256" key="1">
    <source>
        <dbReference type="ARBA" id="ARBA00004606"/>
    </source>
</evidence>
<dbReference type="GO" id="GO:0015018">
    <property type="term" value="F:galactosylgalactosylxylosylprotein 3-beta-glucuronosyltransferase activity"/>
    <property type="evidence" value="ECO:0007669"/>
    <property type="project" value="UniProtKB-UniRule"/>
</dbReference>
<evidence type="ECO:0000256" key="2">
    <source>
        <dbReference type="ARBA" id="ARBA00007706"/>
    </source>
</evidence>
<evidence type="ECO:0000256" key="12">
    <source>
        <dbReference type="RuleBase" id="RU363127"/>
    </source>
</evidence>
<keyword evidence="11 12" id="KW-0479">Metal-binding</keyword>
<evidence type="ECO:0000256" key="11">
    <source>
        <dbReference type="PIRSR" id="PIRSR605027-3"/>
    </source>
</evidence>
<dbReference type="GO" id="GO:0000139">
    <property type="term" value="C:Golgi membrane"/>
    <property type="evidence" value="ECO:0007669"/>
    <property type="project" value="UniProtKB-SubCell"/>
</dbReference>
<evidence type="ECO:0000256" key="10">
    <source>
        <dbReference type="ARBA" id="ARBA00047979"/>
    </source>
</evidence>
<comment type="catalytic activity">
    <reaction evidence="10 12">
        <text>3-O-(beta-D-galactosyl-(1-&gt;3)-beta-D-galactosyl-(1-&gt;4)-beta-D-xylosyl)-L-seryl-[protein] + UDP-alpha-D-glucuronate = 3-O-(beta-D-GlcA-(1-&gt;3)-beta-D-Gal-(1-&gt;3)-beta-D-Gal-(1-&gt;4)-beta-D-Xyl)-L-seryl-[protein] + UDP + H(+)</text>
        <dbReference type="Rhea" id="RHEA:24168"/>
        <dbReference type="Rhea" id="RHEA-COMP:12571"/>
        <dbReference type="Rhea" id="RHEA-COMP:12573"/>
        <dbReference type="ChEBI" id="CHEBI:15378"/>
        <dbReference type="ChEBI" id="CHEBI:58052"/>
        <dbReference type="ChEBI" id="CHEBI:58223"/>
        <dbReference type="ChEBI" id="CHEBI:132090"/>
        <dbReference type="ChEBI" id="CHEBI:132093"/>
        <dbReference type="EC" id="2.4.1.135"/>
    </reaction>
</comment>
<dbReference type="SUPFAM" id="SSF53448">
    <property type="entry name" value="Nucleotide-diphospho-sugar transferases"/>
    <property type="match status" value="1"/>
</dbReference>
<evidence type="ECO:0000256" key="8">
    <source>
        <dbReference type="ARBA" id="ARBA00023136"/>
    </source>
</evidence>
<keyword evidence="11 12" id="KW-0464">Manganese</keyword>
<dbReference type="PANTHER" id="PTHR10896">
    <property type="entry name" value="GALACTOSYLGALACTOSYLXYLOSYLPROTEIN 3-BETA-GLUCURONOSYLTRANSFERASE BETA-1,3-GLUCURONYLTRANSFERASE"/>
    <property type="match status" value="1"/>
</dbReference>
<comment type="similarity">
    <text evidence="2 12">Belongs to the glycosyltransferase 43 family.</text>
</comment>
<dbReference type="Pfam" id="PF03360">
    <property type="entry name" value="Glyco_transf_43"/>
    <property type="match status" value="1"/>
</dbReference>
<dbReference type="Proteomes" id="UP000321570">
    <property type="component" value="Unassembled WGS sequence"/>
</dbReference>
<comment type="subcellular location">
    <subcellularLocation>
        <location evidence="12">Golgi apparatus membrane</location>
        <topology evidence="12">Single-pass type II membrane protein</topology>
    </subcellularLocation>
    <subcellularLocation>
        <location evidence="1">Membrane</location>
        <topology evidence="1">Single-pass type II membrane protein</topology>
    </subcellularLocation>
</comment>
<evidence type="ECO:0000313" key="13">
    <source>
        <dbReference type="EMBL" id="VUZ38605.1"/>
    </source>
</evidence>
<gene>
    <name evidence="13" type="ORF">WMSIL1_LOCUS79</name>
</gene>
<comment type="cofactor">
    <cofactor evidence="11 12">
        <name>Mn(2+)</name>
        <dbReference type="ChEBI" id="CHEBI:29035"/>
    </cofactor>
</comment>
<keyword evidence="7 12" id="KW-1133">Transmembrane helix</keyword>
<keyword evidence="5 12" id="KW-0812">Transmembrane</keyword>
<dbReference type="GO" id="GO:0005975">
    <property type="term" value="P:carbohydrate metabolic process"/>
    <property type="evidence" value="ECO:0007669"/>
    <property type="project" value="TreeGrafter"/>
</dbReference>
<organism evidence="13 14">
    <name type="scientific">Hymenolepis diminuta</name>
    <name type="common">Rat tapeworm</name>
    <dbReference type="NCBI Taxonomy" id="6216"/>
    <lineage>
        <taxon>Eukaryota</taxon>
        <taxon>Metazoa</taxon>
        <taxon>Spiralia</taxon>
        <taxon>Lophotrochozoa</taxon>
        <taxon>Platyhelminthes</taxon>
        <taxon>Cestoda</taxon>
        <taxon>Eucestoda</taxon>
        <taxon>Cyclophyllidea</taxon>
        <taxon>Hymenolepididae</taxon>
        <taxon>Hymenolepis</taxon>
    </lineage>
</organism>
<feature type="binding site" evidence="11">
    <location>
        <position position="137"/>
    </location>
    <ligand>
        <name>Mn(2+)</name>
        <dbReference type="ChEBI" id="CHEBI:29035"/>
    </ligand>
</feature>
<dbReference type="AlphaFoldDB" id="A0A564XUA4"/>
<sequence>MRLSGLLKAVGVVLLVIFAFYSIYWIFWPKDVVTIYVITPTYYRITQKPELVRLCTVFSLIRNLHWIVIEDSINKTDLVTDFLDNCNVPSTHLNIPSPKDKKYPIRGSNQRNSGLQWIRENLKLGKHHGVVYFADDDNTYDPRIFEEILVWHTKTSVPAIPRQRELQPHINDFF</sequence>
<evidence type="ECO:0000256" key="4">
    <source>
        <dbReference type="ARBA" id="ARBA00022679"/>
    </source>
</evidence>
<dbReference type="EMBL" id="CABIJS010000003">
    <property type="protein sequence ID" value="VUZ38605.1"/>
    <property type="molecule type" value="Genomic_DNA"/>
</dbReference>
<dbReference type="UniPathway" id="UPA00378"/>
<dbReference type="EC" id="2.4.1.135" evidence="3 12"/>
<evidence type="ECO:0000256" key="6">
    <source>
        <dbReference type="ARBA" id="ARBA00022968"/>
    </source>
</evidence>
<accession>A0A564XUA4</accession>
<keyword evidence="12" id="KW-0333">Golgi apparatus</keyword>
<dbReference type="InterPro" id="IPR005027">
    <property type="entry name" value="Glyco_trans_43"/>
</dbReference>
<evidence type="ECO:0000256" key="3">
    <source>
        <dbReference type="ARBA" id="ARBA00012641"/>
    </source>
</evidence>
<dbReference type="PANTHER" id="PTHR10896:SF65">
    <property type="entry name" value="GALACTOSYLGALACTOSYLXYLOSYLPROTEIN 3-BETA-GLUCURONOSYLTRANSFERASE 3"/>
    <property type="match status" value="1"/>
</dbReference>
<keyword evidence="9" id="KW-0325">Glycoprotein</keyword>
<protein>
    <recommendedName>
        <fullName evidence="3 12">Galactosylgalactosylxylosylprotein 3-beta-glucuronosyltransferase</fullName>
        <ecNumber evidence="3 12">2.4.1.135</ecNumber>
    </recommendedName>
</protein>
<dbReference type="GO" id="GO:0046872">
    <property type="term" value="F:metal ion binding"/>
    <property type="evidence" value="ECO:0007669"/>
    <property type="project" value="UniProtKB-KW"/>
</dbReference>
<evidence type="ECO:0000256" key="5">
    <source>
        <dbReference type="ARBA" id="ARBA00022692"/>
    </source>
</evidence>
<evidence type="ECO:0000313" key="14">
    <source>
        <dbReference type="Proteomes" id="UP000321570"/>
    </source>
</evidence>
<keyword evidence="14" id="KW-1185">Reference proteome</keyword>
<keyword evidence="8 12" id="KW-0472">Membrane</keyword>
<name>A0A564XUA4_HYMDI</name>
<comment type="pathway">
    <text evidence="12">Protein modification; protein glycosylation.</text>
</comment>
<keyword evidence="6 12" id="KW-0735">Signal-anchor</keyword>
<reference evidence="13 14" key="1">
    <citation type="submission" date="2019-07" db="EMBL/GenBank/DDBJ databases">
        <authorList>
            <person name="Jastrzebski P J."/>
            <person name="Paukszto L."/>
            <person name="Jastrzebski P J."/>
        </authorList>
    </citation>
    <scope>NUCLEOTIDE SEQUENCE [LARGE SCALE GENOMIC DNA]</scope>
    <source>
        <strain evidence="13 14">WMS-il1</strain>
    </source>
</reference>
<keyword evidence="4 12" id="KW-0808">Transferase</keyword>
<feature type="transmembrane region" description="Helical" evidence="12">
    <location>
        <begin position="6"/>
        <end position="27"/>
    </location>
</feature>
<dbReference type="InterPro" id="IPR029044">
    <property type="entry name" value="Nucleotide-diphossugar_trans"/>
</dbReference>
<dbReference type="Gene3D" id="3.90.550.10">
    <property type="entry name" value="Spore Coat Polysaccharide Biosynthesis Protein SpsA, Chain A"/>
    <property type="match status" value="1"/>
</dbReference>
<proteinExistence type="inferred from homology"/>
<evidence type="ECO:0000256" key="7">
    <source>
        <dbReference type="ARBA" id="ARBA00022989"/>
    </source>
</evidence>